<dbReference type="InterPro" id="IPR049817">
    <property type="entry name" value="Encap_f2b"/>
</dbReference>
<evidence type="ECO:0000259" key="1">
    <source>
        <dbReference type="PROSITE" id="PS50042"/>
    </source>
</evidence>
<dbReference type="InterPro" id="IPR050397">
    <property type="entry name" value="Env_Response_Regulators"/>
</dbReference>
<dbReference type="InterPro" id="IPR018490">
    <property type="entry name" value="cNMP-bd_dom_sf"/>
</dbReference>
<proteinExistence type="predicted"/>
<dbReference type="AlphaFoldDB" id="A0A2R4FC64"/>
<dbReference type="GO" id="GO:0003700">
    <property type="term" value="F:DNA-binding transcription factor activity"/>
    <property type="evidence" value="ECO:0007669"/>
    <property type="project" value="TreeGrafter"/>
</dbReference>
<dbReference type="InterPro" id="IPR000595">
    <property type="entry name" value="cNMP-bd_dom"/>
</dbReference>
<dbReference type="PANTHER" id="PTHR24567:SF74">
    <property type="entry name" value="HTH-TYPE TRANSCRIPTIONAL REGULATOR ARCR"/>
    <property type="match status" value="1"/>
</dbReference>
<dbReference type="InterPro" id="IPR045641">
    <property type="entry name" value="SrpI-like"/>
</dbReference>
<dbReference type="EMBL" id="MF084933">
    <property type="protein sequence ID" value="AVT28148.1"/>
    <property type="molecule type" value="Genomic_DNA"/>
</dbReference>
<dbReference type="GO" id="GO:0005829">
    <property type="term" value="C:cytosol"/>
    <property type="evidence" value="ECO:0007669"/>
    <property type="project" value="TreeGrafter"/>
</dbReference>
<evidence type="ECO:0000313" key="2">
    <source>
        <dbReference type="EMBL" id="AVT28148.1"/>
    </source>
</evidence>
<protein>
    <submittedName>
        <fullName evidence="2">Cyclic nucleotide-binding protein</fullName>
    </submittedName>
</protein>
<dbReference type="Gene3D" id="2.60.120.10">
    <property type="entry name" value="Jelly Rolls"/>
    <property type="match status" value="1"/>
</dbReference>
<dbReference type="PROSITE" id="PS50042">
    <property type="entry name" value="CNMP_BINDING_3"/>
    <property type="match status" value="1"/>
</dbReference>
<sequence>MTYSNDSGSDIENQQVQQSLSTAAARNLATTTKSAPQMQEITSRWLLKLLPWVQTKGGVYRVNRRLSYTVGDGRVSFTSTGATVQVIPQELTELPLLRGFEDTAVLTALASQFVQQEFAAGDTIVEIGQAADQVLLIARGKVNKIGLGKYDEQVVLDVLADGDHFGDEALVQSEDTWQYTLKAVTRCIVLALPQSAFEQLVNQSEALQTQVDQFRVLLSQPQTGEGEAAINVSAGHRGEIELPGTFVDYDLSPRQYDLSIAQTVLRINTRVADLYNEPMNQTEQQLRLTVEALRERQEHEMINNPEFGLLHNADLKQRIYSSTGAPTPDDMDELLATVWKDPGFFLAHPRTIAAFARECNRMGVYPQSVEMGGNHVPAWRGVPIFPCNKIPISNARTSSILLLRTGLEKQGVIGLHQTGIPDEYQPSLSVRFMGISEKAIMSYLVTAYYSAAIQQSSIRLPLILLLTLTVLWMRSG</sequence>
<dbReference type="SMART" id="SM00100">
    <property type="entry name" value="cNMP"/>
    <property type="match status" value="1"/>
</dbReference>
<dbReference type="PROSITE" id="PS00888">
    <property type="entry name" value="CNMP_BINDING_1"/>
    <property type="match status" value="1"/>
</dbReference>
<feature type="domain" description="Cyclic nucleotide-binding" evidence="1">
    <location>
        <begin position="96"/>
        <end position="201"/>
    </location>
</feature>
<name>A0A2R4FC64_9CYAN</name>
<dbReference type="Pfam" id="PF00027">
    <property type="entry name" value="cNMP_binding"/>
    <property type="match status" value="1"/>
</dbReference>
<gene>
    <name evidence="2" type="primary">cnbD</name>
</gene>
<dbReference type="CDD" id="cd00038">
    <property type="entry name" value="CAP_ED"/>
    <property type="match status" value="1"/>
</dbReference>
<dbReference type="PANTHER" id="PTHR24567">
    <property type="entry name" value="CRP FAMILY TRANSCRIPTIONAL REGULATORY PROTEIN"/>
    <property type="match status" value="1"/>
</dbReference>
<organism evidence="2">
    <name type="scientific">Oscillatoria limosa CHAB7000</name>
    <dbReference type="NCBI Taxonomy" id="2138366"/>
    <lineage>
        <taxon>Bacteria</taxon>
        <taxon>Bacillati</taxon>
        <taxon>Cyanobacteriota</taxon>
        <taxon>Cyanophyceae</taxon>
        <taxon>Oscillatoriophycideae</taxon>
        <taxon>Oscillatoriales</taxon>
        <taxon>Oscillatoriaceae</taxon>
        <taxon>Oscillatoria</taxon>
    </lineage>
</organism>
<dbReference type="InterPro" id="IPR014710">
    <property type="entry name" value="RmlC-like_jellyroll"/>
</dbReference>
<dbReference type="Pfam" id="PF19307">
    <property type="entry name" value="SrpI-like"/>
    <property type="match status" value="1"/>
</dbReference>
<dbReference type="SUPFAM" id="SSF51206">
    <property type="entry name" value="cAMP-binding domain-like"/>
    <property type="match status" value="1"/>
</dbReference>
<reference evidence="2" key="1">
    <citation type="submission" date="2017-05" db="EMBL/GenBank/DDBJ databases">
        <authorList>
            <person name="Song R."/>
            <person name="Chenine A.L."/>
            <person name="Ruprecht R.M."/>
        </authorList>
    </citation>
    <scope>NUCLEOTIDE SEQUENCE</scope>
    <source>
        <strain evidence="2">CHAB7000</strain>
    </source>
</reference>
<dbReference type="InterPro" id="IPR018488">
    <property type="entry name" value="cNMP-bd_CS"/>
</dbReference>
<accession>A0A2R4FC64</accession>
<dbReference type="NCBIfam" id="NF041163">
    <property type="entry name" value="encap_f2b"/>
    <property type="match status" value="1"/>
</dbReference>